<dbReference type="EMBL" id="BPLQ01008211">
    <property type="protein sequence ID" value="GIY35967.1"/>
    <property type="molecule type" value="Genomic_DNA"/>
</dbReference>
<dbReference type="Proteomes" id="UP001054837">
    <property type="component" value="Unassembled WGS sequence"/>
</dbReference>
<accession>A0AAV4STT6</accession>
<evidence type="ECO:0000313" key="1">
    <source>
        <dbReference type="EMBL" id="GIY35967.1"/>
    </source>
</evidence>
<protein>
    <submittedName>
        <fullName evidence="1">Uncharacterized protein</fullName>
    </submittedName>
</protein>
<proteinExistence type="predicted"/>
<gene>
    <name evidence="1" type="ORF">CDAR_518061</name>
</gene>
<name>A0AAV4STT6_9ARAC</name>
<dbReference type="AlphaFoldDB" id="A0AAV4STT6"/>
<reference evidence="1 2" key="1">
    <citation type="submission" date="2021-06" db="EMBL/GenBank/DDBJ databases">
        <title>Caerostris darwini draft genome.</title>
        <authorList>
            <person name="Kono N."/>
            <person name="Arakawa K."/>
        </authorList>
    </citation>
    <scope>NUCLEOTIDE SEQUENCE [LARGE SCALE GENOMIC DNA]</scope>
</reference>
<keyword evidence="2" id="KW-1185">Reference proteome</keyword>
<evidence type="ECO:0000313" key="2">
    <source>
        <dbReference type="Proteomes" id="UP001054837"/>
    </source>
</evidence>
<sequence length="95" mass="10650">MIAHRRKCIVLKKDLFNPSFTEQNSDPLPKHLLYYHPQLDKDRPSISIYSKQSITPNAILNRPLLGAVPPFPERVPGGTLKGISLQSGLVIGRIH</sequence>
<comment type="caution">
    <text evidence="1">The sequence shown here is derived from an EMBL/GenBank/DDBJ whole genome shotgun (WGS) entry which is preliminary data.</text>
</comment>
<organism evidence="1 2">
    <name type="scientific">Caerostris darwini</name>
    <dbReference type="NCBI Taxonomy" id="1538125"/>
    <lineage>
        <taxon>Eukaryota</taxon>
        <taxon>Metazoa</taxon>
        <taxon>Ecdysozoa</taxon>
        <taxon>Arthropoda</taxon>
        <taxon>Chelicerata</taxon>
        <taxon>Arachnida</taxon>
        <taxon>Araneae</taxon>
        <taxon>Araneomorphae</taxon>
        <taxon>Entelegynae</taxon>
        <taxon>Araneoidea</taxon>
        <taxon>Araneidae</taxon>
        <taxon>Caerostris</taxon>
    </lineage>
</organism>